<comment type="caution">
    <text evidence="9">The sequence shown here is derived from an EMBL/GenBank/DDBJ whole genome shotgun (WGS) entry which is preliminary data.</text>
</comment>
<accession>A0A834XUF8</accession>
<evidence type="ECO:0000313" key="9">
    <source>
        <dbReference type="EMBL" id="KAF7992966.1"/>
    </source>
</evidence>
<keyword evidence="7" id="KW-0807">Transducer</keyword>
<sequence>MNLLNWLLWTMPRLLQIFSITIFVIETSNSITKNLRLIAKIHYNLCKLSKIFNRQFNGIIVLIIATGFPLLSSSFYFIFVKIQSQDETDYLRVGIYITWQFIYALSITVIVIACNSTTSQANLTGKLFHEINIDNIDTELYEVIRSFSLQLHHQNIEFSGARLFPLNSKLLQSNSEVFLKAKNFI</sequence>
<comment type="subcellular location">
    <subcellularLocation>
        <location evidence="1">Cell membrane</location>
        <topology evidence="1">Multi-pass membrane protein</topology>
    </subcellularLocation>
</comment>
<dbReference type="GO" id="GO:0008049">
    <property type="term" value="P:male courtship behavior"/>
    <property type="evidence" value="ECO:0007669"/>
    <property type="project" value="TreeGrafter"/>
</dbReference>
<dbReference type="GO" id="GO:0007635">
    <property type="term" value="P:chemosensory behavior"/>
    <property type="evidence" value="ECO:0007669"/>
    <property type="project" value="TreeGrafter"/>
</dbReference>
<evidence type="ECO:0000256" key="5">
    <source>
        <dbReference type="ARBA" id="ARBA00023136"/>
    </source>
</evidence>
<evidence type="ECO:0000256" key="2">
    <source>
        <dbReference type="ARBA" id="ARBA00022475"/>
    </source>
</evidence>
<dbReference type="GO" id="GO:0030425">
    <property type="term" value="C:dendrite"/>
    <property type="evidence" value="ECO:0007669"/>
    <property type="project" value="TreeGrafter"/>
</dbReference>
<protein>
    <recommendedName>
        <fullName evidence="11">Gustatory receptor</fullName>
    </recommendedName>
</protein>
<dbReference type="Proteomes" id="UP000639338">
    <property type="component" value="Unassembled WGS sequence"/>
</dbReference>
<evidence type="ECO:0000256" key="8">
    <source>
        <dbReference type="SAM" id="Phobius"/>
    </source>
</evidence>
<dbReference type="InterPro" id="IPR013604">
    <property type="entry name" value="7TM_chemorcpt"/>
</dbReference>
<evidence type="ECO:0008006" key="11">
    <source>
        <dbReference type="Google" id="ProtNLM"/>
    </source>
</evidence>
<dbReference type="GO" id="GO:0043025">
    <property type="term" value="C:neuronal cell body"/>
    <property type="evidence" value="ECO:0007669"/>
    <property type="project" value="TreeGrafter"/>
</dbReference>
<keyword evidence="2" id="KW-1003">Cell membrane</keyword>
<dbReference type="Pfam" id="PF08395">
    <property type="entry name" value="7tm_7"/>
    <property type="match status" value="1"/>
</dbReference>
<dbReference type="PANTHER" id="PTHR21143">
    <property type="entry name" value="INVERTEBRATE GUSTATORY RECEPTOR"/>
    <property type="match status" value="1"/>
</dbReference>
<reference evidence="9 10" key="1">
    <citation type="submission" date="2020-08" db="EMBL/GenBank/DDBJ databases">
        <title>Aphidius gifuensis genome sequencing and assembly.</title>
        <authorList>
            <person name="Du Z."/>
        </authorList>
    </citation>
    <scope>NUCLEOTIDE SEQUENCE [LARGE SCALE GENOMIC DNA]</scope>
    <source>
        <strain evidence="9">YNYX2018</strain>
        <tissue evidence="9">Adults</tissue>
    </source>
</reference>
<evidence type="ECO:0000256" key="4">
    <source>
        <dbReference type="ARBA" id="ARBA00022989"/>
    </source>
</evidence>
<dbReference type="AlphaFoldDB" id="A0A834XUF8"/>
<dbReference type="GO" id="GO:0007165">
    <property type="term" value="P:signal transduction"/>
    <property type="evidence" value="ECO:0007669"/>
    <property type="project" value="UniProtKB-KW"/>
</dbReference>
<keyword evidence="10" id="KW-1185">Reference proteome</keyword>
<keyword evidence="6" id="KW-0675">Receptor</keyword>
<evidence type="ECO:0000256" key="1">
    <source>
        <dbReference type="ARBA" id="ARBA00004651"/>
    </source>
</evidence>
<dbReference type="GO" id="GO:0005886">
    <property type="term" value="C:plasma membrane"/>
    <property type="evidence" value="ECO:0007669"/>
    <property type="project" value="UniProtKB-SubCell"/>
</dbReference>
<dbReference type="PANTHER" id="PTHR21143:SF133">
    <property type="entry name" value="GUSTATORY AND PHEROMONE RECEPTOR 32A-RELATED"/>
    <property type="match status" value="1"/>
</dbReference>
<feature type="transmembrane region" description="Helical" evidence="8">
    <location>
        <begin position="56"/>
        <end position="79"/>
    </location>
</feature>
<keyword evidence="5 8" id="KW-0472">Membrane</keyword>
<dbReference type="GO" id="GO:0050909">
    <property type="term" value="P:sensory perception of taste"/>
    <property type="evidence" value="ECO:0007669"/>
    <property type="project" value="InterPro"/>
</dbReference>
<name>A0A834XUF8_APHGI</name>
<organism evidence="9 10">
    <name type="scientific">Aphidius gifuensis</name>
    <name type="common">Parasitoid wasp</name>
    <dbReference type="NCBI Taxonomy" id="684658"/>
    <lineage>
        <taxon>Eukaryota</taxon>
        <taxon>Metazoa</taxon>
        <taxon>Ecdysozoa</taxon>
        <taxon>Arthropoda</taxon>
        <taxon>Hexapoda</taxon>
        <taxon>Insecta</taxon>
        <taxon>Pterygota</taxon>
        <taxon>Neoptera</taxon>
        <taxon>Endopterygota</taxon>
        <taxon>Hymenoptera</taxon>
        <taxon>Apocrita</taxon>
        <taxon>Ichneumonoidea</taxon>
        <taxon>Braconidae</taxon>
        <taxon>Aphidiinae</taxon>
        <taxon>Aphidius</taxon>
    </lineage>
</organism>
<evidence type="ECO:0000256" key="6">
    <source>
        <dbReference type="ARBA" id="ARBA00023170"/>
    </source>
</evidence>
<proteinExistence type="predicted"/>
<dbReference type="GO" id="GO:0030424">
    <property type="term" value="C:axon"/>
    <property type="evidence" value="ECO:0007669"/>
    <property type="project" value="TreeGrafter"/>
</dbReference>
<feature type="transmembrane region" description="Helical" evidence="8">
    <location>
        <begin position="91"/>
        <end position="114"/>
    </location>
</feature>
<keyword evidence="3 8" id="KW-0812">Transmembrane</keyword>
<evidence type="ECO:0000256" key="3">
    <source>
        <dbReference type="ARBA" id="ARBA00022692"/>
    </source>
</evidence>
<evidence type="ECO:0000313" key="10">
    <source>
        <dbReference type="Proteomes" id="UP000639338"/>
    </source>
</evidence>
<evidence type="ECO:0000256" key="7">
    <source>
        <dbReference type="ARBA" id="ARBA00023224"/>
    </source>
</evidence>
<keyword evidence="4 8" id="KW-1133">Transmembrane helix</keyword>
<dbReference type="EMBL" id="JACMRX010000003">
    <property type="protein sequence ID" value="KAF7992966.1"/>
    <property type="molecule type" value="Genomic_DNA"/>
</dbReference>
<gene>
    <name evidence="9" type="ORF">HCN44_005747</name>
</gene>